<name>W1P7Z3_AMBTC</name>
<feature type="transmembrane region" description="Helical" evidence="1">
    <location>
        <begin position="25"/>
        <end position="45"/>
    </location>
</feature>
<dbReference type="Proteomes" id="UP000017836">
    <property type="component" value="Unassembled WGS sequence"/>
</dbReference>
<keyword evidence="1" id="KW-0812">Transmembrane</keyword>
<keyword evidence="3" id="KW-1185">Reference proteome</keyword>
<feature type="transmembrane region" description="Helical" evidence="1">
    <location>
        <begin position="57"/>
        <end position="79"/>
    </location>
</feature>
<dbReference type="Gramene" id="ERN03784">
    <property type="protein sequence ID" value="ERN03784"/>
    <property type="gene ID" value="AMTR_s00078p00095110"/>
</dbReference>
<keyword evidence="1" id="KW-0472">Membrane</keyword>
<sequence>MVSGFAHRASPNSRRGTPIPANVKLTYKAVSLMAMVMGSVSLGLATRLVYTGANIKVSVILFIIYAKCFAISAVIKGLMILAPQSIRGARVLGFLMVSVLSLFFLAFQIHLVFLLKVGNGMA</sequence>
<organism evidence="2 3">
    <name type="scientific">Amborella trichopoda</name>
    <dbReference type="NCBI Taxonomy" id="13333"/>
    <lineage>
        <taxon>Eukaryota</taxon>
        <taxon>Viridiplantae</taxon>
        <taxon>Streptophyta</taxon>
        <taxon>Embryophyta</taxon>
        <taxon>Tracheophyta</taxon>
        <taxon>Spermatophyta</taxon>
        <taxon>Magnoliopsida</taxon>
        <taxon>Amborellales</taxon>
        <taxon>Amborellaceae</taxon>
        <taxon>Amborella</taxon>
    </lineage>
</organism>
<dbReference type="AlphaFoldDB" id="W1P7Z3"/>
<gene>
    <name evidence="2" type="ORF">AMTR_s00078p00095110</name>
</gene>
<dbReference type="HOGENOM" id="CLU_2029845_0_0_1"/>
<evidence type="ECO:0008006" key="4">
    <source>
        <dbReference type="Google" id="ProtNLM"/>
    </source>
</evidence>
<evidence type="ECO:0000313" key="3">
    <source>
        <dbReference type="Proteomes" id="UP000017836"/>
    </source>
</evidence>
<dbReference type="EMBL" id="KI394330">
    <property type="protein sequence ID" value="ERN03784.1"/>
    <property type="molecule type" value="Genomic_DNA"/>
</dbReference>
<keyword evidence="1" id="KW-1133">Transmembrane helix</keyword>
<evidence type="ECO:0000313" key="2">
    <source>
        <dbReference type="EMBL" id="ERN03784.1"/>
    </source>
</evidence>
<proteinExistence type="predicted"/>
<feature type="transmembrane region" description="Helical" evidence="1">
    <location>
        <begin position="91"/>
        <end position="115"/>
    </location>
</feature>
<protein>
    <recommendedName>
        <fullName evidence="4">WAT1-related protein</fullName>
    </recommendedName>
</protein>
<accession>W1P7Z3</accession>
<reference evidence="3" key="1">
    <citation type="journal article" date="2013" name="Science">
        <title>The Amborella genome and the evolution of flowering plants.</title>
        <authorList>
            <consortium name="Amborella Genome Project"/>
        </authorList>
    </citation>
    <scope>NUCLEOTIDE SEQUENCE [LARGE SCALE GENOMIC DNA]</scope>
</reference>
<evidence type="ECO:0000256" key="1">
    <source>
        <dbReference type="SAM" id="Phobius"/>
    </source>
</evidence>